<sequence length="300" mass="31645">MITRRRMISILAGAAALPVLGTVANASVVNWRGVALGANANIVLDHPNADALLDSALQEIARLEKVFSLYQSDSQLSILNRYGALAAPAIELLDLLNISARIVNETNGAFDPTIQPLWALYAQRYAAGAKPSKAEIADARSRVGFQNITVSPEMVSFSKPGMALTFNGIAQGYIADKVAQLLRREGVTDVLVNTGEINAIGIAPDGGAWPITLADQQRQLSNAAIATSAPNGTFFDQQGIVGHILDPRTGLPGGNWQTISVIDKSAARADGLSTAFCLMSKEQIHAVSGTHEVVFGEASS</sequence>
<evidence type="ECO:0000256" key="6">
    <source>
        <dbReference type="ARBA" id="ARBA00022723"/>
    </source>
</evidence>
<keyword evidence="13" id="KW-1185">Reference proteome</keyword>
<reference evidence="12" key="1">
    <citation type="journal article" date="2014" name="Int. J. Syst. Evol. Microbiol.">
        <title>Complete genome of a new Firmicutes species belonging to the dominant human colonic microbiota ('Ruminococcus bicirculans') reveals two chromosomes and a selective capacity to utilize plant glucans.</title>
        <authorList>
            <consortium name="NISC Comparative Sequencing Program"/>
            <person name="Wegmann U."/>
            <person name="Louis P."/>
            <person name="Goesmann A."/>
            <person name="Henrissat B."/>
            <person name="Duncan S.H."/>
            <person name="Flint H.J."/>
        </authorList>
    </citation>
    <scope>NUCLEOTIDE SEQUENCE</scope>
    <source>
        <strain evidence="12">NBRC 107169</strain>
    </source>
</reference>
<proteinExistence type="inferred from homology"/>
<evidence type="ECO:0000256" key="11">
    <source>
        <dbReference type="PIRNR" id="PIRNR006268"/>
    </source>
</evidence>
<name>A0ABQ5US66_9HYPH</name>
<gene>
    <name evidence="12" type="primary">nosX</name>
    <name evidence="12" type="ORF">GCM10007879_14750</name>
</gene>
<evidence type="ECO:0000256" key="9">
    <source>
        <dbReference type="ARBA" id="ARBA00031306"/>
    </source>
</evidence>
<dbReference type="PANTHER" id="PTHR30040">
    <property type="entry name" value="THIAMINE BIOSYNTHESIS LIPOPROTEIN APBE"/>
    <property type="match status" value="1"/>
</dbReference>
<keyword evidence="4 11" id="KW-0285">Flavoprotein</keyword>
<keyword evidence="7 11" id="KW-0274">FAD</keyword>
<dbReference type="SUPFAM" id="SSF143631">
    <property type="entry name" value="ApbE-like"/>
    <property type="match status" value="1"/>
</dbReference>
<evidence type="ECO:0000313" key="13">
    <source>
        <dbReference type="Proteomes" id="UP001161405"/>
    </source>
</evidence>
<dbReference type="EC" id="2.7.1.180" evidence="2 11"/>
<dbReference type="Gene3D" id="3.10.520.10">
    <property type="entry name" value="ApbE-like domains"/>
    <property type="match status" value="1"/>
</dbReference>
<evidence type="ECO:0000256" key="2">
    <source>
        <dbReference type="ARBA" id="ARBA00011955"/>
    </source>
</evidence>
<comment type="cofactor">
    <cofactor evidence="1">
        <name>Mg(2+)</name>
        <dbReference type="ChEBI" id="CHEBI:18420"/>
    </cofactor>
</comment>
<evidence type="ECO:0000256" key="3">
    <source>
        <dbReference type="ARBA" id="ARBA00016337"/>
    </source>
</evidence>
<dbReference type="InterPro" id="IPR003374">
    <property type="entry name" value="ApbE-like_sf"/>
</dbReference>
<dbReference type="InterPro" id="IPR024932">
    <property type="entry name" value="ApbE"/>
</dbReference>
<comment type="similarity">
    <text evidence="11">Belongs to the ApbE family.</text>
</comment>
<dbReference type="EMBL" id="BSNI01000002">
    <property type="protein sequence ID" value="GLQ17226.1"/>
    <property type="molecule type" value="Genomic_DNA"/>
</dbReference>
<evidence type="ECO:0000256" key="8">
    <source>
        <dbReference type="ARBA" id="ARBA00022842"/>
    </source>
</evidence>
<keyword evidence="8 11" id="KW-0460">Magnesium</keyword>
<dbReference type="GO" id="GO:0016740">
    <property type="term" value="F:transferase activity"/>
    <property type="evidence" value="ECO:0007669"/>
    <property type="project" value="UniProtKB-KW"/>
</dbReference>
<reference evidence="12" key="2">
    <citation type="submission" date="2023-01" db="EMBL/GenBank/DDBJ databases">
        <title>Draft genome sequence of Maritalea porphyrae strain NBRC 107169.</title>
        <authorList>
            <person name="Sun Q."/>
            <person name="Mori K."/>
        </authorList>
    </citation>
    <scope>NUCLEOTIDE SEQUENCE</scope>
    <source>
        <strain evidence="12">NBRC 107169</strain>
    </source>
</reference>
<evidence type="ECO:0000256" key="7">
    <source>
        <dbReference type="ARBA" id="ARBA00022827"/>
    </source>
</evidence>
<evidence type="ECO:0000313" key="12">
    <source>
        <dbReference type="EMBL" id="GLQ17226.1"/>
    </source>
</evidence>
<evidence type="ECO:0000256" key="4">
    <source>
        <dbReference type="ARBA" id="ARBA00022630"/>
    </source>
</evidence>
<protein>
    <recommendedName>
        <fullName evidence="3 11">FAD:protein FMN transferase</fullName>
        <ecNumber evidence="2 11">2.7.1.180</ecNumber>
    </recommendedName>
    <alternativeName>
        <fullName evidence="9 11">Flavin transferase</fullName>
    </alternativeName>
</protein>
<evidence type="ECO:0000256" key="1">
    <source>
        <dbReference type="ARBA" id="ARBA00001946"/>
    </source>
</evidence>
<dbReference type="Pfam" id="PF02424">
    <property type="entry name" value="ApbE"/>
    <property type="match status" value="1"/>
</dbReference>
<dbReference type="RefSeq" id="WP_284363204.1">
    <property type="nucleotide sequence ID" value="NZ_BSNI01000002.1"/>
</dbReference>
<organism evidence="12 13">
    <name type="scientific">Maritalea porphyrae</name>
    <dbReference type="NCBI Taxonomy" id="880732"/>
    <lineage>
        <taxon>Bacteria</taxon>
        <taxon>Pseudomonadati</taxon>
        <taxon>Pseudomonadota</taxon>
        <taxon>Alphaproteobacteria</taxon>
        <taxon>Hyphomicrobiales</taxon>
        <taxon>Devosiaceae</taxon>
        <taxon>Maritalea</taxon>
    </lineage>
</organism>
<dbReference type="PIRSF" id="PIRSF006268">
    <property type="entry name" value="ApbE"/>
    <property type="match status" value="1"/>
</dbReference>
<comment type="catalytic activity">
    <reaction evidence="10 11">
        <text>L-threonyl-[protein] + FAD = FMN-L-threonyl-[protein] + AMP + H(+)</text>
        <dbReference type="Rhea" id="RHEA:36847"/>
        <dbReference type="Rhea" id="RHEA-COMP:11060"/>
        <dbReference type="Rhea" id="RHEA-COMP:11061"/>
        <dbReference type="ChEBI" id="CHEBI:15378"/>
        <dbReference type="ChEBI" id="CHEBI:30013"/>
        <dbReference type="ChEBI" id="CHEBI:57692"/>
        <dbReference type="ChEBI" id="CHEBI:74257"/>
        <dbReference type="ChEBI" id="CHEBI:456215"/>
        <dbReference type="EC" id="2.7.1.180"/>
    </reaction>
</comment>
<evidence type="ECO:0000256" key="10">
    <source>
        <dbReference type="ARBA" id="ARBA00048540"/>
    </source>
</evidence>
<accession>A0ABQ5US66</accession>
<keyword evidence="5 11" id="KW-0808">Transferase</keyword>
<evidence type="ECO:0000256" key="5">
    <source>
        <dbReference type="ARBA" id="ARBA00022679"/>
    </source>
</evidence>
<keyword evidence="6 11" id="KW-0479">Metal-binding</keyword>
<dbReference type="Proteomes" id="UP001161405">
    <property type="component" value="Unassembled WGS sequence"/>
</dbReference>
<comment type="caution">
    <text evidence="12">The sequence shown here is derived from an EMBL/GenBank/DDBJ whole genome shotgun (WGS) entry which is preliminary data.</text>
</comment>
<dbReference type="PANTHER" id="PTHR30040:SF2">
    <property type="entry name" value="FAD:PROTEIN FMN TRANSFERASE"/>
    <property type="match status" value="1"/>
</dbReference>